<reference evidence="3" key="1">
    <citation type="journal article" date="2019" name="Int. J. Syst. Evol. Microbiol.">
        <title>The Global Catalogue of Microorganisms (GCM) 10K type strain sequencing project: providing services to taxonomists for standard genome sequencing and annotation.</title>
        <authorList>
            <consortium name="The Broad Institute Genomics Platform"/>
            <consortium name="The Broad Institute Genome Sequencing Center for Infectious Disease"/>
            <person name="Wu L."/>
            <person name="Ma J."/>
        </authorList>
    </citation>
    <scope>NUCLEOTIDE SEQUENCE [LARGE SCALE GENOMIC DNA]</scope>
    <source>
        <strain evidence="3">JCM 14545</strain>
    </source>
</reference>
<dbReference type="EMBL" id="BAAANN010000013">
    <property type="protein sequence ID" value="GAA1961828.1"/>
    <property type="molecule type" value="Genomic_DNA"/>
</dbReference>
<name>A0ABP5CFE4_9PSEU</name>
<evidence type="ECO:0000259" key="1">
    <source>
        <dbReference type="Pfam" id="PF21882"/>
    </source>
</evidence>
<dbReference type="Gene3D" id="2.60.40.3940">
    <property type="match status" value="1"/>
</dbReference>
<dbReference type="Proteomes" id="UP001501116">
    <property type="component" value="Unassembled WGS sequence"/>
</dbReference>
<dbReference type="Pfam" id="PF21882">
    <property type="entry name" value="Gp53-like_C"/>
    <property type="match status" value="1"/>
</dbReference>
<organism evidence="2 3">
    <name type="scientific">Amycolatopsis minnesotensis</name>
    <dbReference type="NCBI Taxonomy" id="337894"/>
    <lineage>
        <taxon>Bacteria</taxon>
        <taxon>Bacillati</taxon>
        <taxon>Actinomycetota</taxon>
        <taxon>Actinomycetes</taxon>
        <taxon>Pseudonocardiales</taxon>
        <taxon>Pseudonocardiaceae</taxon>
        <taxon>Amycolatopsis</taxon>
    </lineage>
</organism>
<dbReference type="InterPro" id="IPR054075">
    <property type="entry name" value="Gp53-like_C"/>
</dbReference>
<comment type="caution">
    <text evidence="2">The sequence shown here is derived from an EMBL/GenBank/DDBJ whole genome shotgun (WGS) entry which is preliminary data.</text>
</comment>
<dbReference type="RefSeq" id="WP_344419527.1">
    <property type="nucleotide sequence ID" value="NZ_BAAANN010000013.1"/>
</dbReference>
<keyword evidence="3" id="KW-1185">Reference proteome</keyword>
<proteinExistence type="predicted"/>
<protein>
    <recommendedName>
        <fullName evidence="1">Putative tail fiber protein gp53-like C-terminal domain-containing protein</fullName>
    </recommendedName>
</protein>
<evidence type="ECO:0000313" key="2">
    <source>
        <dbReference type="EMBL" id="GAA1961828.1"/>
    </source>
</evidence>
<accession>A0ABP5CFE4</accession>
<feature type="domain" description="Putative tail fiber protein gp53-like C-terminal" evidence="1">
    <location>
        <begin position="165"/>
        <end position="250"/>
    </location>
</feature>
<sequence length="250" mass="25332">MSYEYRSTVDYFFGTLLNAAAISDTDLSAAAFTALDADFSSGTPGKYLPLELHDPSQGIFEVVWVVGHAAGSQTVTVIRGREGTPPRAWNAGTQVVCAPTAGRDALAALASTALPADAHIGHRVARTNKADVVERGAGVWGPSTGVAVASDVGPRRNGGSAPDGSVILMRGGHRTGTTGANGIITISHPVAFPNATIATTVSIVSTGVPAVITIAAETASTISVAFYAISTGANVGSGVAVSFQYLSIGY</sequence>
<evidence type="ECO:0000313" key="3">
    <source>
        <dbReference type="Proteomes" id="UP001501116"/>
    </source>
</evidence>
<gene>
    <name evidence="2" type="ORF">GCM10009754_36140</name>
</gene>